<feature type="domain" description="Ion transport" evidence="13">
    <location>
        <begin position="24"/>
        <end position="248"/>
    </location>
</feature>
<keyword evidence="4 12" id="KW-0812">Transmembrane</keyword>
<evidence type="ECO:0000256" key="12">
    <source>
        <dbReference type="SAM" id="Phobius"/>
    </source>
</evidence>
<keyword evidence="3" id="KW-0633">Potassium transport</keyword>
<dbReference type="InterPro" id="IPR027359">
    <property type="entry name" value="Volt_channel_dom_sf"/>
</dbReference>
<gene>
    <name evidence="14" type="ORF">RCIX2727</name>
</gene>
<organism evidence="14 15">
    <name type="scientific">Methanocella arvoryzae (strain DSM 22066 / NBRC 105507 / MRE50)</name>
    <dbReference type="NCBI Taxonomy" id="351160"/>
    <lineage>
        <taxon>Archaea</taxon>
        <taxon>Methanobacteriati</taxon>
        <taxon>Methanobacteriota</taxon>
        <taxon>Stenosarchaea group</taxon>
        <taxon>Methanomicrobia</taxon>
        <taxon>Methanocellales</taxon>
        <taxon>Methanocellaceae</taxon>
        <taxon>Methanocella</taxon>
    </lineage>
</organism>
<keyword evidence="7" id="KW-0630">Potassium</keyword>
<dbReference type="InterPro" id="IPR005821">
    <property type="entry name" value="Ion_trans_dom"/>
</dbReference>
<evidence type="ECO:0000256" key="7">
    <source>
        <dbReference type="ARBA" id="ARBA00022958"/>
    </source>
</evidence>
<feature type="transmembrane region" description="Helical" evidence="12">
    <location>
        <begin position="55"/>
        <end position="74"/>
    </location>
</feature>
<accession>Q0W1H5</accession>
<keyword evidence="8 12" id="KW-1133">Transmembrane helix</keyword>
<keyword evidence="9" id="KW-0406">Ion transport</keyword>
<evidence type="ECO:0000256" key="3">
    <source>
        <dbReference type="ARBA" id="ARBA00022538"/>
    </source>
</evidence>
<evidence type="ECO:0000256" key="5">
    <source>
        <dbReference type="ARBA" id="ARBA00022826"/>
    </source>
</evidence>
<dbReference type="EMBL" id="AM114193">
    <property type="protein sequence ID" value="CAJ37768.1"/>
    <property type="molecule type" value="Genomic_DNA"/>
</dbReference>
<evidence type="ECO:0000256" key="4">
    <source>
        <dbReference type="ARBA" id="ARBA00022692"/>
    </source>
</evidence>
<evidence type="ECO:0000256" key="1">
    <source>
        <dbReference type="ARBA" id="ARBA00004141"/>
    </source>
</evidence>
<sequence length="281" mass="32064">MLPVLKRRLYEILNIENTQDTATRVLNVFLIILLVVNLIAFMLQTFKEVSITYEWLFSYLEAFSVVVFTIEYLLRLWVCTEDPIYGEPIKGRIRYMTTNILAVTDLMAILPYYLPIVLPFDFLVIRTLRLFRLARLAKLARYSDSLDLIERVIVKQREFLLITLVIQFVLLLVSAAIMFYLEHEAQPAQFANIFSALLWGVSAMTSAGFAGLYPITPAGKVAGVILSFLEIVAMALPIGVITAGIEQEMSITREEAERRKRAMVRKTYLQSLRKTGPGKRG</sequence>
<evidence type="ECO:0000256" key="8">
    <source>
        <dbReference type="ARBA" id="ARBA00022989"/>
    </source>
</evidence>
<feature type="transmembrane region" description="Helical" evidence="12">
    <location>
        <begin position="21"/>
        <end position="43"/>
    </location>
</feature>
<name>Q0W1H5_METAR</name>
<keyword evidence="6" id="KW-0851">Voltage-gated channel</keyword>
<feature type="transmembrane region" description="Helical" evidence="12">
    <location>
        <begin position="159"/>
        <end position="181"/>
    </location>
</feature>
<feature type="transmembrane region" description="Helical" evidence="12">
    <location>
        <begin position="221"/>
        <end position="245"/>
    </location>
</feature>
<feature type="transmembrane region" description="Helical" evidence="12">
    <location>
        <begin position="193"/>
        <end position="215"/>
    </location>
</feature>
<dbReference type="RefSeq" id="WP_012034820.1">
    <property type="nucleotide sequence ID" value="NC_009464.1"/>
</dbReference>
<keyword evidence="15" id="KW-1185">Reference proteome</keyword>
<dbReference type="InterPro" id="IPR028325">
    <property type="entry name" value="VG_K_chnl"/>
</dbReference>
<proteinExistence type="predicted"/>
<keyword evidence="2" id="KW-0813">Transport</keyword>
<comment type="subcellular location">
    <subcellularLocation>
        <location evidence="1">Membrane</location>
        <topology evidence="1">Multi-pass membrane protein</topology>
    </subcellularLocation>
</comment>
<dbReference type="PANTHER" id="PTHR11537">
    <property type="entry name" value="VOLTAGE-GATED POTASSIUM CHANNEL"/>
    <property type="match status" value="1"/>
</dbReference>
<dbReference type="PRINTS" id="PR00169">
    <property type="entry name" value="KCHANNEL"/>
</dbReference>
<evidence type="ECO:0000256" key="9">
    <source>
        <dbReference type="ARBA" id="ARBA00023065"/>
    </source>
</evidence>
<dbReference type="Proteomes" id="UP000000663">
    <property type="component" value="Chromosome"/>
</dbReference>
<evidence type="ECO:0000256" key="2">
    <source>
        <dbReference type="ARBA" id="ARBA00022448"/>
    </source>
</evidence>
<dbReference type="SUPFAM" id="SSF81324">
    <property type="entry name" value="Voltage-gated potassium channels"/>
    <property type="match status" value="1"/>
</dbReference>
<dbReference type="PATRIC" id="fig|351160.9.peg.517"/>
<reference evidence="14 15" key="1">
    <citation type="journal article" date="2006" name="Science">
        <title>Genome of rice cluster I archaea -- the key methane producers in the rice rhizosphere.</title>
        <authorList>
            <person name="Erkel C."/>
            <person name="Kube M."/>
            <person name="Reinhardt R."/>
            <person name="Liesack W."/>
        </authorList>
    </citation>
    <scope>NUCLEOTIDE SEQUENCE [LARGE SCALE GENOMIC DNA]</scope>
    <source>
        <strain evidence="15">DSM 22066 / NBRC 105507 / MRE50</strain>
    </source>
</reference>
<dbReference type="GO" id="GO:0008076">
    <property type="term" value="C:voltage-gated potassium channel complex"/>
    <property type="evidence" value="ECO:0007669"/>
    <property type="project" value="InterPro"/>
</dbReference>
<dbReference type="Gene3D" id="1.20.120.350">
    <property type="entry name" value="Voltage-gated potassium channels. Chain C"/>
    <property type="match status" value="1"/>
</dbReference>
<keyword evidence="5" id="KW-0631">Potassium channel</keyword>
<evidence type="ECO:0000313" key="15">
    <source>
        <dbReference type="Proteomes" id="UP000000663"/>
    </source>
</evidence>
<dbReference type="Pfam" id="PF00520">
    <property type="entry name" value="Ion_trans"/>
    <property type="match status" value="1"/>
</dbReference>
<dbReference type="GO" id="GO:0001508">
    <property type="term" value="P:action potential"/>
    <property type="evidence" value="ECO:0007669"/>
    <property type="project" value="TreeGrafter"/>
</dbReference>
<evidence type="ECO:0000313" key="14">
    <source>
        <dbReference type="EMBL" id="CAJ37768.1"/>
    </source>
</evidence>
<dbReference type="OrthoDB" id="56871at2157"/>
<dbReference type="eggNOG" id="arCOG01964">
    <property type="taxonomic scope" value="Archaea"/>
</dbReference>
<dbReference type="GO" id="GO:0005249">
    <property type="term" value="F:voltage-gated potassium channel activity"/>
    <property type="evidence" value="ECO:0007669"/>
    <property type="project" value="InterPro"/>
</dbReference>
<evidence type="ECO:0000259" key="13">
    <source>
        <dbReference type="Pfam" id="PF00520"/>
    </source>
</evidence>
<dbReference type="GeneID" id="5143294"/>
<protein>
    <submittedName>
        <fullName evidence="14">Predicted voltage-dependent K(+) channel</fullName>
    </submittedName>
</protein>
<dbReference type="AlphaFoldDB" id="Q0W1H5"/>
<dbReference type="PANTHER" id="PTHR11537:SF254">
    <property type="entry name" value="POTASSIUM VOLTAGE-GATED CHANNEL PROTEIN SHAB"/>
    <property type="match status" value="1"/>
</dbReference>
<dbReference type="STRING" id="351160.RCIX2727"/>
<keyword evidence="11" id="KW-0407">Ion channel</keyword>
<evidence type="ECO:0000256" key="11">
    <source>
        <dbReference type="ARBA" id="ARBA00023303"/>
    </source>
</evidence>
<dbReference type="KEGG" id="rci:RCIX2727"/>
<evidence type="ECO:0000256" key="10">
    <source>
        <dbReference type="ARBA" id="ARBA00023136"/>
    </source>
</evidence>
<dbReference type="Gene3D" id="1.10.287.70">
    <property type="match status" value="1"/>
</dbReference>
<evidence type="ECO:0000256" key="6">
    <source>
        <dbReference type="ARBA" id="ARBA00022882"/>
    </source>
</evidence>
<keyword evidence="10 12" id="KW-0472">Membrane</keyword>
<feature type="transmembrane region" description="Helical" evidence="12">
    <location>
        <begin position="95"/>
        <end position="114"/>
    </location>
</feature>